<dbReference type="SUPFAM" id="SSF143081">
    <property type="entry name" value="BB1717-like"/>
    <property type="match status" value="1"/>
</dbReference>
<evidence type="ECO:0000256" key="3">
    <source>
        <dbReference type="ARBA" id="ARBA00022763"/>
    </source>
</evidence>
<dbReference type="Pfam" id="PF02586">
    <property type="entry name" value="SRAP"/>
    <property type="match status" value="1"/>
</dbReference>
<comment type="similarity">
    <text evidence="1">Belongs to the SOS response-associated peptidase family.</text>
</comment>
<keyword evidence="3" id="KW-0227">DNA damage</keyword>
<gene>
    <name evidence="8" type="ORF">SDC9_84144</name>
</gene>
<proteinExistence type="inferred from homology"/>
<evidence type="ECO:0000256" key="1">
    <source>
        <dbReference type="ARBA" id="ARBA00008136"/>
    </source>
</evidence>
<protein>
    <recommendedName>
        <fullName evidence="9">SOS response-associated peptidase YedK</fullName>
    </recommendedName>
</protein>
<dbReference type="PANTHER" id="PTHR13604:SF0">
    <property type="entry name" value="ABASIC SITE PROCESSING PROTEIN HMCES"/>
    <property type="match status" value="1"/>
</dbReference>
<keyword evidence="6" id="KW-0238">DNA-binding</keyword>
<dbReference type="PANTHER" id="PTHR13604">
    <property type="entry name" value="DC12-RELATED"/>
    <property type="match status" value="1"/>
</dbReference>
<dbReference type="GO" id="GO:0003697">
    <property type="term" value="F:single-stranded DNA binding"/>
    <property type="evidence" value="ECO:0007669"/>
    <property type="project" value="InterPro"/>
</dbReference>
<dbReference type="GO" id="GO:0006508">
    <property type="term" value="P:proteolysis"/>
    <property type="evidence" value="ECO:0007669"/>
    <property type="project" value="UniProtKB-KW"/>
</dbReference>
<organism evidence="8">
    <name type="scientific">bioreactor metagenome</name>
    <dbReference type="NCBI Taxonomy" id="1076179"/>
    <lineage>
        <taxon>unclassified sequences</taxon>
        <taxon>metagenomes</taxon>
        <taxon>ecological metagenomes</taxon>
    </lineage>
</organism>
<keyword evidence="7" id="KW-0456">Lyase</keyword>
<keyword evidence="4" id="KW-0378">Hydrolase</keyword>
<evidence type="ECO:0000256" key="6">
    <source>
        <dbReference type="ARBA" id="ARBA00023125"/>
    </source>
</evidence>
<evidence type="ECO:0000256" key="5">
    <source>
        <dbReference type="ARBA" id="ARBA00023124"/>
    </source>
</evidence>
<evidence type="ECO:0000256" key="4">
    <source>
        <dbReference type="ARBA" id="ARBA00022801"/>
    </source>
</evidence>
<dbReference type="GO" id="GO:0106300">
    <property type="term" value="P:protein-DNA covalent cross-linking repair"/>
    <property type="evidence" value="ECO:0007669"/>
    <property type="project" value="InterPro"/>
</dbReference>
<comment type="caution">
    <text evidence="8">The sequence shown here is derived from an EMBL/GenBank/DDBJ whole genome shotgun (WGS) entry which is preliminary data.</text>
</comment>
<dbReference type="InterPro" id="IPR003738">
    <property type="entry name" value="SRAP"/>
</dbReference>
<keyword evidence="2" id="KW-0645">Protease</keyword>
<name>A0A644Z9G5_9ZZZZ</name>
<accession>A0A644Z9G5</accession>
<dbReference type="GO" id="GO:0016829">
    <property type="term" value="F:lyase activity"/>
    <property type="evidence" value="ECO:0007669"/>
    <property type="project" value="UniProtKB-KW"/>
</dbReference>
<dbReference type="Gene3D" id="3.90.1680.10">
    <property type="entry name" value="SOS response associated peptidase-like"/>
    <property type="match status" value="1"/>
</dbReference>
<keyword evidence="5" id="KW-0190">Covalent protein-DNA linkage</keyword>
<evidence type="ECO:0000313" key="8">
    <source>
        <dbReference type="EMBL" id="MPM37526.1"/>
    </source>
</evidence>
<sequence>MVDWPPNENVSPGEGVPVITDSTKCELKIMRWGLVPGWAKDPTIGYKLINARAETVAEKPSFRNSFAHRRCLILASGFYEWLDTGSRKQPYKFTLRDQKIFAFAGLWDHWQDGKGNELVTCSIITTSPNQVVAEYHDRMPVILEKEHRWEWLKDQPLQELHTMLKPYPVERMAEPVRVDPKFFQKTSRVQAS</sequence>
<reference evidence="8" key="1">
    <citation type="submission" date="2019-08" db="EMBL/GenBank/DDBJ databases">
        <authorList>
            <person name="Kucharzyk K."/>
            <person name="Murdoch R.W."/>
            <person name="Higgins S."/>
            <person name="Loffler F."/>
        </authorList>
    </citation>
    <scope>NUCLEOTIDE SEQUENCE</scope>
</reference>
<dbReference type="GO" id="GO:0008233">
    <property type="term" value="F:peptidase activity"/>
    <property type="evidence" value="ECO:0007669"/>
    <property type="project" value="UniProtKB-KW"/>
</dbReference>
<evidence type="ECO:0000256" key="7">
    <source>
        <dbReference type="ARBA" id="ARBA00023239"/>
    </source>
</evidence>
<dbReference type="EMBL" id="VSSQ01007980">
    <property type="protein sequence ID" value="MPM37526.1"/>
    <property type="molecule type" value="Genomic_DNA"/>
</dbReference>
<evidence type="ECO:0008006" key="9">
    <source>
        <dbReference type="Google" id="ProtNLM"/>
    </source>
</evidence>
<dbReference type="InterPro" id="IPR036590">
    <property type="entry name" value="SRAP-like"/>
</dbReference>
<evidence type="ECO:0000256" key="2">
    <source>
        <dbReference type="ARBA" id="ARBA00022670"/>
    </source>
</evidence>
<dbReference type="AlphaFoldDB" id="A0A644Z9G5"/>